<dbReference type="InterPro" id="IPR011662">
    <property type="entry name" value="Secretin/TonB_short_N"/>
</dbReference>
<keyword evidence="9 10" id="KW-0998">Cell outer membrane</keyword>
<dbReference type="InterPro" id="IPR000531">
    <property type="entry name" value="Beta-barrel_TonB"/>
</dbReference>
<name>A0ABT1FTH9_9BACT</name>
<keyword evidence="7 11" id="KW-0798">TonB box</keyword>
<evidence type="ECO:0000313" key="16">
    <source>
        <dbReference type="Proteomes" id="UP001204772"/>
    </source>
</evidence>
<keyword evidence="15" id="KW-0675">Receptor</keyword>
<dbReference type="InterPro" id="IPR008969">
    <property type="entry name" value="CarboxyPept-like_regulatory"/>
</dbReference>
<dbReference type="InterPro" id="IPR012910">
    <property type="entry name" value="Plug_dom"/>
</dbReference>
<protein>
    <submittedName>
        <fullName evidence="15">TonB-dependent receptor</fullName>
    </submittedName>
</protein>
<evidence type="ECO:0000256" key="11">
    <source>
        <dbReference type="RuleBase" id="RU003357"/>
    </source>
</evidence>
<dbReference type="RefSeq" id="WP_253531147.1">
    <property type="nucleotide sequence ID" value="NZ_JAMZEL010000011.1"/>
</dbReference>
<reference evidence="15 16" key="1">
    <citation type="submission" date="2022-06" db="EMBL/GenBank/DDBJ databases">
        <title>Runella sp. S5 genome sequencing.</title>
        <authorList>
            <person name="Park S."/>
        </authorList>
    </citation>
    <scope>NUCLEOTIDE SEQUENCE [LARGE SCALE GENOMIC DNA]</scope>
    <source>
        <strain evidence="15 16">S5</strain>
    </source>
</reference>
<evidence type="ECO:0000259" key="12">
    <source>
        <dbReference type="Pfam" id="PF00593"/>
    </source>
</evidence>
<dbReference type="Pfam" id="PF07715">
    <property type="entry name" value="Plug"/>
    <property type="match status" value="1"/>
</dbReference>
<evidence type="ECO:0000256" key="10">
    <source>
        <dbReference type="PROSITE-ProRule" id="PRU01360"/>
    </source>
</evidence>
<evidence type="ECO:0000256" key="5">
    <source>
        <dbReference type="ARBA" id="ARBA00022692"/>
    </source>
</evidence>
<evidence type="ECO:0000256" key="1">
    <source>
        <dbReference type="ARBA" id="ARBA00004571"/>
    </source>
</evidence>
<evidence type="ECO:0000256" key="7">
    <source>
        <dbReference type="ARBA" id="ARBA00023077"/>
    </source>
</evidence>
<keyword evidence="3 10" id="KW-1134">Transmembrane beta strand</keyword>
<keyword evidence="2 10" id="KW-0813">Transport</keyword>
<feature type="domain" description="TonB-dependent receptor plug" evidence="14">
    <location>
        <begin position="233"/>
        <end position="338"/>
    </location>
</feature>
<evidence type="ECO:0000256" key="6">
    <source>
        <dbReference type="ARBA" id="ARBA00023004"/>
    </source>
</evidence>
<evidence type="ECO:0000259" key="13">
    <source>
        <dbReference type="Pfam" id="PF07660"/>
    </source>
</evidence>
<evidence type="ECO:0000256" key="3">
    <source>
        <dbReference type="ARBA" id="ARBA00022452"/>
    </source>
</evidence>
<feature type="domain" description="Secretin/TonB short N-terminal" evidence="13">
    <location>
        <begin position="70"/>
        <end position="119"/>
    </location>
</feature>
<dbReference type="Gene3D" id="2.170.130.10">
    <property type="entry name" value="TonB-dependent receptor, plug domain"/>
    <property type="match status" value="1"/>
</dbReference>
<dbReference type="SUPFAM" id="SSF56935">
    <property type="entry name" value="Porins"/>
    <property type="match status" value="1"/>
</dbReference>
<dbReference type="PROSITE" id="PS52016">
    <property type="entry name" value="TONB_DEPENDENT_REC_3"/>
    <property type="match status" value="1"/>
</dbReference>
<evidence type="ECO:0000256" key="4">
    <source>
        <dbReference type="ARBA" id="ARBA00022496"/>
    </source>
</evidence>
<keyword evidence="16" id="KW-1185">Reference proteome</keyword>
<evidence type="ECO:0000259" key="14">
    <source>
        <dbReference type="Pfam" id="PF07715"/>
    </source>
</evidence>
<evidence type="ECO:0000256" key="9">
    <source>
        <dbReference type="ARBA" id="ARBA00023237"/>
    </source>
</evidence>
<proteinExistence type="inferred from homology"/>
<evidence type="ECO:0000256" key="8">
    <source>
        <dbReference type="ARBA" id="ARBA00023136"/>
    </source>
</evidence>
<dbReference type="InterPro" id="IPR039426">
    <property type="entry name" value="TonB-dep_rcpt-like"/>
</dbReference>
<keyword evidence="6" id="KW-0408">Iron</keyword>
<dbReference type="InterPro" id="IPR037066">
    <property type="entry name" value="Plug_dom_sf"/>
</dbReference>
<dbReference type="Pfam" id="PF13715">
    <property type="entry name" value="CarbopepD_reg_2"/>
    <property type="match status" value="1"/>
</dbReference>
<keyword evidence="8 10" id="KW-0472">Membrane</keyword>
<dbReference type="Gene3D" id="2.60.40.1120">
    <property type="entry name" value="Carboxypeptidase-like, regulatory domain"/>
    <property type="match status" value="1"/>
</dbReference>
<dbReference type="Gene3D" id="3.55.50.30">
    <property type="match status" value="1"/>
</dbReference>
<dbReference type="NCBIfam" id="TIGR04057">
    <property type="entry name" value="SusC_RagA_signa"/>
    <property type="match status" value="1"/>
</dbReference>
<organism evidence="15 16">
    <name type="scientific">Runella salmonicolor</name>
    <dbReference type="NCBI Taxonomy" id="2950278"/>
    <lineage>
        <taxon>Bacteria</taxon>
        <taxon>Pseudomonadati</taxon>
        <taxon>Bacteroidota</taxon>
        <taxon>Cytophagia</taxon>
        <taxon>Cytophagales</taxon>
        <taxon>Spirosomataceae</taxon>
        <taxon>Runella</taxon>
    </lineage>
</organism>
<accession>A0ABT1FTH9</accession>
<evidence type="ECO:0000313" key="15">
    <source>
        <dbReference type="EMBL" id="MCP1385077.1"/>
    </source>
</evidence>
<keyword evidence="4" id="KW-0406">Ion transport</keyword>
<feature type="domain" description="TonB-dependent receptor-like beta-barrel" evidence="12">
    <location>
        <begin position="530"/>
        <end position="1093"/>
    </location>
</feature>
<sequence length="1130" mass="125188">MKKNYAARHWAVKIMQWSFLHLCLAVIFANVSFAFDSVAQELLERRISIQATNQNINSVLSEIEKMVEVKFSYSPNLIRASRKITVTASNEKLSAVLEKLLTPQKLTYEIVGRQIILKRETTEKIQTGQLDLPNAFSPPLDQTITGTVTDENGSGLPGVSILVKGTQRGTTTDASGKYRLILSDNNEVLVFSFVGYLSQEITIGTQTTLNVSLKPDTKALDEIVVVGYGTQKKANLTGSVASIDQKFLANRPITNSSQALQGLSGVYVNMSKGRPGADGATIRIRGVGSFGTNNNPLILVDGVEYNLRDINPADIESITVLKDAASSAIYGNRAANGVVLVKTRGGEKGKFKVDYNMYAGYQEATTFPDAVSDAVQYMEGKNLALQNQGSPIEYSQAIIDEYKSGTDPYIYANTNWFDVMFRKAAQQEHNLRFSGGNDRTTFALSLGYLNQDGIMLGSGAKRYSINTNIASDVTKWLKIGGNIIANFWDYRESAYTADEGNGEGGLMGLIYRGLPMQVPLLADGSYADQWIRVPGHNFYRNPYALAFEGFRKNTNFSAIFNFFAEAQLAKNLRYRVTIAPNFGYDVEKYNNPVIDLKHPKTGAIAPMGNIPIRGVRQSLAEALSLTNFHTLNWNRTIGKSELTALGGFSLEMFKNGSFNAGNQGYFANEISELIAGSANPVVGGNSTQSRLMSYFGRINYVFNDKYLLETNFRYDGSSRFAPDKRWGFFPSISAGWRINEEEFMKNVKPISNLKLRASWGQLGSQPQQLFGFIEAVTSGINYNYNNTVVSGGAVTQIAEQNLTWETTTMTDIGLDFGLFNQRLTGEFDWFNKITSGILRQVNIPQQVGNLIGPVRNIGEVQNKGIEFTLNWRDKIGKLNYNLGGNLLQLSNNVLNTGGQRIFNGNRVIFEGSPIDSYFGLRSMGYFQNTDEIKAAPFQNTVTLPGDIRYVDVNGDNRVDNNDREIIGNTIPKYTYSFTFGADYKGIDFSAFFQGVQGLQNYVNANLGFPYRNGAGVTKEFLTESWTVNNPNAKYPRLTTANGYPQNFQVSDFWMRDASYLRLKNIQLGYTIPDKFTKKLGISRLRAFVNGQNLLTFADFTLGDPERNAANEGIIAYPIAKVVTGGLSVTF</sequence>
<dbReference type="InterPro" id="IPR036942">
    <property type="entry name" value="Beta-barrel_TonB_sf"/>
</dbReference>
<gene>
    <name evidence="15" type="ORF">NCI00_21745</name>
</gene>
<dbReference type="Proteomes" id="UP001204772">
    <property type="component" value="Unassembled WGS sequence"/>
</dbReference>
<dbReference type="InterPro" id="IPR023997">
    <property type="entry name" value="TonB-dep_OMP_SusC/RagA_CS"/>
</dbReference>
<comment type="subcellular location">
    <subcellularLocation>
        <location evidence="1 10">Cell outer membrane</location>
        <topology evidence="1 10">Multi-pass membrane protein</topology>
    </subcellularLocation>
</comment>
<comment type="caution">
    <text evidence="15">The sequence shown here is derived from an EMBL/GenBank/DDBJ whole genome shotgun (WGS) entry which is preliminary data.</text>
</comment>
<keyword evidence="5 10" id="KW-0812">Transmembrane</keyword>
<dbReference type="Pfam" id="PF00593">
    <property type="entry name" value="TonB_dep_Rec_b-barrel"/>
    <property type="match status" value="1"/>
</dbReference>
<dbReference type="EMBL" id="JAMZEL010000011">
    <property type="protein sequence ID" value="MCP1385077.1"/>
    <property type="molecule type" value="Genomic_DNA"/>
</dbReference>
<keyword evidence="4" id="KW-0410">Iron transport</keyword>
<comment type="similarity">
    <text evidence="10 11">Belongs to the TonB-dependent receptor family.</text>
</comment>
<dbReference type="SUPFAM" id="SSF49464">
    <property type="entry name" value="Carboxypeptidase regulatory domain-like"/>
    <property type="match status" value="1"/>
</dbReference>
<evidence type="ECO:0000256" key="2">
    <source>
        <dbReference type="ARBA" id="ARBA00022448"/>
    </source>
</evidence>
<dbReference type="Pfam" id="PF07660">
    <property type="entry name" value="STN"/>
    <property type="match status" value="1"/>
</dbReference>
<dbReference type="Gene3D" id="2.40.170.20">
    <property type="entry name" value="TonB-dependent receptor, beta-barrel domain"/>
    <property type="match status" value="1"/>
</dbReference>
<dbReference type="NCBIfam" id="TIGR04056">
    <property type="entry name" value="OMP_RagA_SusC"/>
    <property type="match status" value="1"/>
</dbReference>
<dbReference type="InterPro" id="IPR023996">
    <property type="entry name" value="TonB-dep_OMP_SusC/RagA"/>
</dbReference>